<reference evidence="2 3" key="1">
    <citation type="submission" date="2024-01" db="EMBL/GenBank/DDBJ databases">
        <title>Comparative Genomics of Leclercia adecarboxylata Strains Isolated from Several Sources.</title>
        <authorList>
            <person name="Yescas-Zazueta V."/>
            <person name="Balbuena-Alonso M.G."/>
            <person name="Valencia D."/>
            <person name="Mendez-Pfeiffer P.A."/>
            <person name="Ballesteros-Monrreal M.G."/>
            <person name="Rocha-Gracia R.D.C."/>
            <person name="Barrios-Villa E."/>
        </authorList>
    </citation>
    <scope>NUCLEOTIDE SEQUENCE [LARGE SCALE GENOMIC DNA]</scope>
    <source>
        <strain evidence="2 3">33MEM</strain>
    </source>
</reference>
<accession>A0ABU6I291</accession>
<organism evidence="2 3">
    <name type="scientific">Leclercia adecarboxylata</name>
    <dbReference type="NCBI Taxonomy" id="83655"/>
    <lineage>
        <taxon>Bacteria</taxon>
        <taxon>Pseudomonadati</taxon>
        <taxon>Pseudomonadota</taxon>
        <taxon>Gammaproteobacteria</taxon>
        <taxon>Enterobacterales</taxon>
        <taxon>Enterobacteriaceae</taxon>
        <taxon>Leclercia</taxon>
    </lineage>
</organism>
<comment type="caution">
    <text evidence="2">The sequence shown here is derived from an EMBL/GenBank/DDBJ whole genome shotgun (WGS) entry which is preliminary data.</text>
</comment>
<keyword evidence="1" id="KW-1133">Transmembrane helix</keyword>
<feature type="transmembrane region" description="Helical" evidence="1">
    <location>
        <begin position="50"/>
        <end position="74"/>
    </location>
</feature>
<keyword evidence="3" id="KW-1185">Reference proteome</keyword>
<sequence length="151" mass="17308">MTREDLEFDVTYSYFIEKMNYRLLTRIDKAISLSYIVLGCSVFTKYNNLFLFGVVVTILSVLQVVYQFGLEAGLSKEQMRQYKRLLVKMSDHSDTELRNQFLKIQDADSSPWQSLEEAAHIRASIALGREVDKSLSVKSRVVAWIAGDLPS</sequence>
<gene>
    <name evidence="2" type="ORF">VOF76_05785</name>
</gene>
<proteinExistence type="predicted"/>
<dbReference type="RefSeq" id="WP_326293111.1">
    <property type="nucleotide sequence ID" value="NZ_JAYMCU010000007.1"/>
</dbReference>
<evidence type="ECO:0000313" key="3">
    <source>
        <dbReference type="Proteomes" id="UP001357437"/>
    </source>
</evidence>
<evidence type="ECO:0000313" key="2">
    <source>
        <dbReference type="EMBL" id="MEC3935676.1"/>
    </source>
</evidence>
<dbReference type="EMBL" id="JAYMCU010000007">
    <property type="protein sequence ID" value="MEC3935676.1"/>
    <property type="molecule type" value="Genomic_DNA"/>
</dbReference>
<name>A0ABU6I291_9ENTR</name>
<protein>
    <recommendedName>
        <fullName evidence="4">SMODS and SLOG-associating 2TM effector domain-containing protein</fullName>
    </recommendedName>
</protein>
<dbReference type="Proteomes" id="UP001357437">
    <property type="component" value="Unassembled WGS sequence"/>
</dbReference>
<evidence type="ECO:0000256" key="1">
    <source>
        <dbReference type="SAM" id="Phobius"/>
    </source>
</evidence>
<evidence type="ECO:0008006" key="4">
    <source>
        <dbReference type="Google" id="ProtNLM"/>
    </source>
</evidence>
<keyword evidence="1" id="KW-0472">Membrane</keyword>
<keyword evidence="1" id="KW-0812">Transmembrane</keyword>